<organism evidence="1 2">
    <name type="scientific">Rangifer tarandus platyrhynchus</name>
    <name type="common">Svalbard reindeer</name>
    <dbReference type="NCBI Taxonomy" id="3082113"/>
    <lineage>
        <taxon>Eukaryota</taxon>
        <taxon>Metazoa</taxon>
        <taxon>Chordata</taxon>
        <taxon>Craniata</taxon>
        <taxon>Vertebrata</taxon>
        <taxon>Euteleostomi</taxon>
        <taxon>Mammalia</taxon>
        <taxon>Eutheria</taxon>
        <taxon>Laurasiatheria</taxon>
        <taxon>Artiodactyla</taxon>
        <taxon>Ruminantia</taxon>
        <taxon>Pecora</taxon>
        <taxon>Cervidae</taxon>
        <taxon>Odocoileinae</taxon>
        <taxon>Rangifer</taxon>
    </lineage>
</organism>
<proteinExistence type="predicted"/>
<dbReference type="EMBL" id="OX596095">
    <property type="protein sequence ID" value="CAM9449348.1"/>
    <property type="molecule type" value="Genomic_DNA"/>
</dbReference>
<reference evidence="1" key="2">
    <citation type="submission" date="2025-03" db="EMBL/GenBank/DDBJ databases">
        <authorList>
            <consortium name="ELIXIR-Norway"/>
            <consortium name="Elixir Norway"/>
        </authorList>
    </citation>
    <scope>NUCLEOTIDE SEQUENCE</scope>
</reference>
<accession>A0AC59Y801</accession>
<evidence type="ECO:0000313" key="1">
    <source>
        <dbReference type="EMBL" id="CAM9449348.1"/>
    </source>
</evidence>
<protein>
    <submittedName>
        <fullName evidence="1">Uncharacterized protein</fullName>
    </submittedName>
</protein>
<name>A0AC59Y801_RANTA</name>
<gene>
    <name evidence="1" type="ORF">MRATA1EN22A_LOCUS2659</name>
</gene>
<reference evidence="1" key="1">
    <citation type="submission" date="2023-05" db="EMBL/GenBank/DDBJ databases">
        <authorList>
            <consortium name="ELIXIR-Norway"/>
        </authorList>
    </citation>
    <scope>NUCLEOTIDE SEQUENCE</scope>
</reference>
<dbReference type="Proteomes" id="UP001162501">
    <property type="component" value="Chromosome 11"/>
</dbReference>
<evidence type="ECO:0000313" key="2">
    <source>
        <dbReference type="Proteomes" id="UP001162501"/>
    </source>
</evidence>
<sequence length="128" mass="13637">MLGSDTGRQAQSGGRSHRACAFQEGPFGKAGPEAPAPDGGPPSHAPFALSGRIWGATSGLHSTWALLHRHPCPAQRCHCPEETLSLSGPGRFGAQYQEPFTGHPEPTSRACVHHSWRLTNTYYVPGPT</sequence>